<organism evidence="1 2">
    <name type="scientific">Sulfurovum zhangzhouensis</name>
    <dbReference type="NCBI Taxonomy" id="3019067"/>
    <lineage>
        <taxon>Bacteria</taxon>
        <taxon>Pseudomonadati</taxon>
        <taxon>Campylobacterota</taxon>
        <taxon>Epsilonproteobacteria</taxon>
        <taxon>Campylobacterales</taxon>
        <taxon>Sulfurovaceae</taxon>
        <taxon>Sulfurovum</taxon>
    </lineage>
</organism>
<keyword evidence="2" id="KW-1185">Reference proteome</keyword>
<dbReference type="Proteomes" id="UP001169069">
    <property type="component" value="Unassembled WGS sequence"/>
</dbReference>
<protein>
    <submittedName>
        <fullName evidence="1">Uncharacterized protein</fullName>
    </submittedName>
</protein>
<dbReference type="EMBL" id="JAQIBD010000003">
    <property type="protein sequence ID" value="MDM5272364.1"/>
    <property type="molecule type" value="Genomic_DNA"/>
</dbReference>
<dbReference type="RefSeq" id="WP_289414164.1">
    <property type="nucleotide sequence ID" value="NZ_JAQIBD010000003.1"/>
</dbReference>
<accession>A0ABT7R0R1</accession>
<sequence>MKFIIDLIEDIRVEIGNNPDFTINAMLLKEDVNDPQKLIYGGEAGLNSFTLDEAGRKLMIKFNGSTEILTIGELIKHILIYDMDKMMYEARLNINHQHNDIEVLGFGKSIEEKKYFIFIKL</sequence>
<comment type="caution">
    <text evidence="1">The sequence shown here is derived from an EMBL/GenBank/DDBJ whole genome shotgun (WGS) entry which is preliminary data.</text>
</comment>
<proteinExistence type="predicted"/>
<evidence type="ECO:0000313" key="1">
    <source>
        <dbReference type="EMBL" id="MDM5272364.1"/>
    </source>
</evidence>
<gene>
    <name evidence="1" type="ORF">PGH07_09230</name>
</gene>
<reference evidence="1" key="1">
    <citation type="submission" date="2023-01" db="EMBL/GenBank/DDBJ databases">
        <title>Sulfurovum sp. zt1-1 genome assembly.</title>
        <authorList>
            <person name="Wang J."/>
        </authorList>
    </citation>
    <scope>NUCLEOTIDE SEQUENCE</scope>
    <source>
        <strain evidence="1">Zt1-1</strain>
    </source>
</reference>
<evidence type="ECO:0000313" key="2">
    <source>
        <dbReference type="Proteomes" id="UP001169069"/>
    </source>
</evidence>
<name>A0ABT7R0R1_9BACT</name>